<reference evidence="1 2" key="1">
    <citation type="submission" date="2024-01" db="EMBL/GenBank/DDBJ databases">
        <title>Genome insights into Plantactinospora veratri sp. nov.</title>
        <authorList>
            <person name="Wang L."/>
        </authorList>
    </citation>
    <scope>NUCLEOTIDE SEQUENCE [LARGE SCALE GENOMIC DNA]</scope>
    <source>
        <strain evidence="1 2">NEAU-FHS4</strain>
    </source>
</reference>
<dbReference type="RefSeq" id="WP_331210933.1">
    <property type="nucleotide sequence ID" value="NZ_JAZGQL010000029.1"/>
</dbReference>
<keyword evidence="2" id="KW-1185">Reference proteome</keyword>
<protein>
    <submittedName>
        <fullName evidence="1">Uncharacterized protein</fullName>
    </submittedName>
</protein>
<organism evidence="1 2">
    <name type="scientific">Plantactinospora veratri</name>
    <dbReference type="NCBI Taxonomy" id="1436122"/>
    <lineage>
        <taxon>Bacteria</taxon>
        <taxon>Bacillati</taxon>
        <taxon>Actinomycetota</taxon>
        <taxon>Actinomycetes</taxon>
        <taxon>Micromonosporales</taxon>
        <taxon>Micromonosporaceae</taxon>
        <taxon>Plantactinospora</taxon>
    </lineage>
</organism>
<sequence length="78" mass="8506">MTTPPPKPTKKERQAAHDLAHQRYAFASDAKRNAATRLAQVQADPNATADEITEATEALSEATALYRSAQAAVRDGRW</sequence>
<dbReference type="Proteomes" id="UP001339911">
    <property type="component" value="Unassembled WGS sequence"/>
</dbReference>
<evidence type="ECO:0000313" key="1">
    <source>
        <dbReference type="EMBL" id="MEE6310911.1"/>
    </source>
</evidence>
<accession>A0ABU7SLR4</accession>
<proteinExistence type="predicted"/>
<evidence type="ECO:0000313" key="2">
    <source>
        <dbReference type="Proteomes" id="UP001339911"/>
    </source>
</evidence>
<dbReference type="EMBL" id="JAZGQL010000029">
    <property type="protein sequence ID" value="MEE6310911.1"/>
    <property type="molecule type" value="Genomic_DNA"/>
</dbReference>
<comment type="caution">
    <text evidence="1">The sequence shown here is derived from an EMBL/GenBank/DDBJ whole genome shotgun (WGS) entry which is preliminary data.</text>
</comment>
<gene>
    <name evidence="1" type="ORF">V1634_29130</name>
</gene>
<name>A0ABU7SLR4_9ACTN</name>